<dbReference type="PATRIC" id="fig|1231190.3.peg.2140"/>
<dbReference type="Gene3D" id="1.10.10.10">
    <property type="entry name" value="Winged helix-like DNA-binding domain superfamily/Winged helix DNA-binding domain"/>
    <property type="match status" value="1"/>
</dbReference>
<gene>
    <name evidence="1" type="ORF">NA8A_10248</name>
</gene>
<protein>
    <submittedName>
        <fullName evidence="1">Uncharacterized protein</fullName>
    </submittedName>
</protein>
<evidence type="ECO:0000313" key="1">
    <source>
        <dbReference type="EMBL" id="EKF42435.1"/>
    </source>
</evidence>
<dbReference type="STRING" id="721133.SAMN05216176_10683"/>
<dbReference type="EMBL" id="AMSI01000006">
    <property type="protein sequence ID" value="EKF42435.1"/>
    <property type="molecule type" value="Genomic_DNA"/>
</dbReference>
<sequence length="227" mass="24898">MDAKTPSPSAEPQGAVGPETADERLLFCLKTKGAMTAQRLAYSLGISSVAVRKQLSRLDEAGLVQFQEEIRGPGRPERIWRLSAKGHGRFPDTHSQLTLELISSIRNIFGEEGLNRLIGQREKIMETSYGKALALQDDLEGRVAALAALRASEGYMAEIEKLEDGAFLLIENHCPICAAARACQGFCRSELNIFRMVLGPQTQVTRTDHILAGARRCAYRIEAARSA</sequence>
<evidence type="ECO:0000313" key="2">
    <source>
        <dbReference type="Proteomes" id="UP000007374"/>
    </source>
</evidence>
<organism evidence="1 2">
    <name type="scientific">Nitratireductor indicus C115</name>
    <dbReference type="NCBI Taxonomy" id="1231190"/>
    <lineage>
        <taxon>Bacteria</taxon>
        <taxon>Pseudomonadati</taxon>
        <taxon>Pseudomonadota</taxon>
        <taxon>Alphaproteobacteria</taxon>
        <taxon>Hyphomicrobiales</taxon>
        <taxon>Phyllobacteriaceae</taxon>
        <taxon>Nitratireductor</taxon>
    </lineage>
</organism>
<dbReference type="InterPro" id="IPR036390">
    <property type="entry name" value="WH_DNA-bd_sf"/>
</dbReference>
<proteinExistence type="predicted"/>
<accession>K2NSV6</accession>
<reference evidence="1 2" key="1">
    <citation type="journal article" date="2012" name="J. Bacteriol.">
        <title>Genome Sequence of Nitratireductor indicus Type Strain C115.</title>
        <authorList>
            <person name="Lai Q."/>
            <person name="Li G."/>
            <person name="Yu Z."/>
            <person name="Shao Z."/>
        </authorList>
    </citation>
    <scope>NUCLEOTIDE SEQUENCE [LARGE SCALE GENOMIC DNA]</scope>
    <source>
        <strain evidence="1 2">C115</strain>
    </source>
</reference>
<name>K2NSV6_9HYPH</name>
<dbReference type="InterPro" id="IPR036388">
    <property type="entry name" value="WH-like_DNA-bd_sf"/>
</dbReference>
<dbReference type="eggNOG" id="COG2345">
    <property type="taxonomic scope" value="Bacteria"/>
</dbReference>
<keyword evidence="2" id="KW-1185">Reference proteome</keyword>
<dbReference type="AlphaFoldDB" id="K2NSV6"/>
<dbReference type="OrthoDB" id="155998at2"/>
<dbReference type="Proteomes" id="UP000007374">
    <property type="component" value="Unassembled WGS sequence"/>
</dbReference>
<comment type="caution">
    <text evidence="1">The sequence shown here is derived from an EMBL/GenBank/DDBJ whole genome shotgun (WGS) entry which is preliminary data.</text>
</comment>
<dbReference type="RefSeq" id="WP_009450386.1">
    <property type="nucleotide sequence ID" value="NZ_AMSI01000006.1"/>
</dbReference>
<dbReference type="SUPFAM" id="SSF46785">
    <property type="entry name" value="Winged helix' DNA-binding domain"/>
    <property type="match status" value="1"/>
</dbReference>